<sequence length="90" mass="10527">MKELDHTGSFKRDYKRIKKRGYDLSKLAAVIDLLRRDIPLPASNRPHALKGRWRGFLECHVEPDWLLIYQTDAHNVLLARTGTHSDLFDE</sequence>
<gene>
    <name evidence="3" type="ORF">DNX69_23255</name>
</gene>
<dbReference type="PANTHER" id="PTHR40588">
    <property type="entry name" value="MRNA INTERFERASE TOXIN YAFQ"/>
    <property type="match status" value="1"/>
</dbReference>
<dbReference type="NCBIfam" id="TIGR02385">
    <property type="entry name" value="RelE_StbE"/>
    <property type="match status" value="1"/>
</dbReference>
<evidence type="ECO:0000256" key="2">
    <source>
        <dbReference type="PIRSR" id="PIRSR006156-1"/>
    </source>
</evidence>
<dbReference type="RefSeq" id="WP_110788381.1">
    <property type="nucleotide sequence ID" value="NZ_QKQS01000033.1"/>
</dbReference>
<dbReference type="Gene3D" id="3.30.2310.20">
    <property type="entry name" value="RelE-like"/>
    <property type="match status" value="1"/>
</dbReference>
<dbReference type="Pfam" id="PF15738">
    <property type="entry name" value="YafQ_toxin"/>
    <property type="match status" value="1"/>
</dbReference>
<dbReference type="PIRSF" id="PIRSF006156">
    <property type="entry name" value="YafQ"/>
    <property type="match status" value="1"/>
</dbReference>
<keyword evidence="1" id="KW-1277">Toxin-antitoxin system</keyword>
<evidence type="ECO:0000256" key="1">
    <source>
        <dbReference type="ARBA" id="ARBA00022649"/>
    </source>
</evidence>
<dbReference type="GO" id="GO:0006415">
    <property type="term" value="P:translational termination"/>
    <property type="evidence" value="ECO:0007669"/>
    <property type="project" value="TreeGrafter"/>
</dbReference>
<dbReference type="Proteomes" id="UP000248134">
    <property type="component" value="Unassembled WGS sequence"/>
</dbReference>
<protein>
    <submittedName>
        <fullName evidence="3">Type II toxin-antitoxin system YafQ family toxin</fullName>
    </submittedName>
</protein>
<proteinExistence type="predicted"/>
<dbReference type="EMBL" id="QKQS01000033">
    <property type="protein sequence ID" value="PZA09468.1"/>
    <property type="molecule type" value="Genomic_DNA"/>
</dbReference>
<dbReference type="GO" id="GO:0004521">
    <property type="term" value="F:RNA endonuclease activity"/>
    <property type="evidence" value="ECO:0007669"/>
    <property type="project" value="TreeGrafter"/>
</dbReference>
<dbReference type="InterPro" id="IPR004386">
    <property type="entry name" value="Toxin_YafQ-like"/>
</dbReference>
<dbReference type="AlphaFoldDB" id="A0A323UP52"/>
<feature type="active site" description="Proton donor" evidence="2">
    <location>
        <position position="84"/>
    </location>
</feature>
<comment type="caution">
    <text evidence="3">The sequence shown here is derived from an EMBL/GenBank/DDBJ whole genome shotgun (WGS) entry which is preliminary data.</text>
</comment>
<dbReference type="SUPFAM" id="SSF143011">
    <property type="entry name" value="RelE-like"/>
    <property type="match status" value="1"/>
</dbReference>
<evidence type="ECO:0000313" key="3">
    <source>
        <dbReference type="EMBL" id="PZA09468.1"/>
    </source>
</evidence>
<reference evidence="3 4" key="1">
    <citation type="submission" date="2018-06" db="EMBL/GenBank/DDBJ databases">
        <title>Draft Whole-Genome Sequence of the purple photosynthetic bacterium Rhodospeudomonas palustris XCP.</title>
        <authorList>
            <person name="Rayyan A."/>
            <person name="Meyer T.E."/>
            <person name="Kyndt J.A."/>
        </authorList>
    </citation>
    <scope>NUCLEOTIDE SEQUENCE [LARGE SCALE GENOMIC DNA]</scope>
    <source>
        <strain evidence="3 4">XCP</strain>
    </source>
</reference>
<accession>A0A323UP52</accession>
<dbReference type="InterPro" id="IPR035093">
    <property type="entry name" value="RelE/ParE_toxin_dom_sf"/>
</dbReference>
<evidence type="ECO:0000313" key="4">
    <source>
        <dbReference type="Proteomes" id="UP000248134"/>
    </source>
</evidence>
<name>A0A323UP52_RHOPL</name>
<organism evidence="3 4">
    <name type="scientific">Rhodopseudomonas palustris</name>
    <dbReference type="NCBI Taxonomy" id="1076"/>
    <lineage>
        <taxon>Bacteria</taxon>
        <taxon>Pseudomonadati</taxon>
        <taxon>Pseudomonadota</taxon>
        <taxon>Alphaproteobacteria</taxon>
        <taxon>Hyphomicrobiales</taxon>
        <taxon>Nitrobacteraceae</taxon>
        <taxon>Rhodopseudomonas</taxon>
    </lineage>
</organism>
<dbReference type="PANTHER" id="PTHR40588:SF1">
    <property type="entry name" value="MRNA INTERFERASE TOXIN YAFQ"/>
    <property type="match status" value="1"/>
</dbReference>
<dbReference type="GO" id="GO:0006402">
    <property type="term" value="P:mRNA catabolic process"/>
    <property type="evidence" value="ECO:0007669"/>
    <property type="project" value="TreeGrafter"/>
</dbReference>
<dbReference type="OrthoDB" id="7030467at2"/>
<dbReference type="InterPro" id="IPR007712">
    <property type="entry name" value="RelE/ParE_toxin"/>
</dbReference>